<gene>
    <name evidence="2" type="ORF">E4O86_18485</name>
</gene>
<evidence type="ECO:0000313" key="2">
    <source>
        <dbReference type="EMBL" id="MYZ49696.1"/>
    </source>
</evidence>
<protein>
    <submittedName>
        <fullName evidence="2">Uncharacterized protein</fullName>
    </submittedName>
</protein>
<proteinExistence type="predicted"/>
<organism evidence="2 3">
    <name type="scientific">Propylenella binzhouense</name>
    <dbReference type="NCBI Taxonomy" id="2555902"/>
    <lineage>
        <taxon>Bacteria</taxon>
        <taxon>Pseudomonadati</taxon>
        <taxon>Pseudomonadota</taxon>
        <taxon>Alphaproteobacteria</taxon>
        <taxon>Hyphomicrobiales</taxon>
        <taxon>Propylenellaceae</taxon>
        <taxon>Propylenella</taxon>
    </lineage>
</organism>
<dbReference type="RefSeq" id="WP_161142038.1">
    <property type="nucleotide sequence ID" value="NZ_SPKJ01000090.1"/>
</dbReference>
<keyword evidence="3" id="KW-1185">Reference proteome</keyword>
<dbReference type="Proteomes" id="UP000773614">
    <property type="component" value="Unassembled WGS sequence"/>
</dbReference>
<keyword evidence="1" id="KW-0732">Signal</keyword>
<dbReference type="OrthoDB" id="2449873at2"/>
<evidence type="ECO:0000256" key="1">
    <source>
        <dbReference type="SAM" id="SignalP"/>
    </source>
</evidence>
<dbReference type="AlphaFoldDB" id="A0A964T6Y8"/>
<feature type="signal peptide" evidence="1">
    <location>
        <begin position="1"/>
        <end position="22"/>
    </location>
</feature>
<reference evidence="2" key="1">
    <citation type="submission" date="2019-03" db="EMBL/GenBank/DDBJ databases">
        <title>Afifella sp. nov., isolated from activated sludge.</title>
        <authorList>
            <person name="Li Q."/>
            <person name="Liu Y."/>
        </authorList>
    </citation>
    <scope>NUCLEOTIDE SEQUENCE</scope>
    <source>
        <strain evidence="2">L72</strain>
    </source>
</reference>
<comment type="caution">
    <text evidence="2">The sequence shown here is derived from an EMBL/GenBank/DDBJ whole genome shotgun (WGS) entry which is preliminary data.</text>
</comment>
<dbReference type="EMBL" id="SPKJ01000090">
    <property type="protein sequence ID" value="MYZ49696.1"/>
    <property type="molecule type" value="Genomic_DNA"/>
</dbReference>
<evidence type="ECO:0000313" key="3">
    <source>
        <dbReference type="Proteomes" id="UP000773614"/>
    </source>
</evidence>
<accession>A0A964T6Y8</accession>
<name>A0A964T6Y8_9HYPH</name>
<sequence length="212" mass="22880">MASKFISIAAAAGLLAATAAQAHDLCDPLAEPTLDEVRAATAKYRDVNVALAEGYVRDPMNVCDTAEMMGKPAALGGMGIHFVRMDRLGITAPPNPRVDGTGTYTDFRAPAVLIYEPQADGSLELVAVENLVFASAWKAAGNDAPPSFQGVAYDRMADDPATAIDEAHMFEPHYDRHVWIWRENPNGVYAQFNPNVTCEHHVGGGHEQHAHR</sequence>
<feature type="chain" id="PRO_5037707888" evidence="1">
    <location>
        <begin position="23"/>
        <end position="212"/>
    </location>
</feature>